<evidence type="ECO:0000256" key="1">
    <source>
        <dbReference type="ARBA" id="ARBA00004651"/>
    </source>
</evidence>
<dbReference type="GO" id="GO:0005524">
    <property type="term" value="F:ATP binding"/>
    <property type="evidence" value="ECO:0007669"/>
    <property type="project" value="UniProtKB-KW"/>
</dbReference>
<name>A0ABS5DWJ6_9BURK</name>
<organism evidence="12 13">
    <name type="scientific">Ideonella paludis</name>
    <dbReference type="NCBI Taxonomy" id="1233411"/>
    <lineage>
        <taxon>Bacteria</taxon>
        <taxon>Pseudomonadati</taxon>
        <taxon>Pseudomonadota</taxon>
        <taxon>Betaproteobacteria</taxon>
        <taxon>Burkholderiales</taxon>
        <taxon>Sphaerotilaceae</taxon>
        <taxon>Ideonella</taxon>
    </lineage>
</organism>
<gene>
    <name evidence="12" type="ORF">KAK11_07880</name>
</gene>
<dbReference type="Pfam" id="PF00664">
    <property type="entry name" value="ABC_membrane"/>
    <property type="match status" value="1"/>
</dbReference>
<comment type="subcellular location">
    <subcellularLocation>
        <location evidence="1">Cell membrane</location>
        <topology evidence="1">Multi-pass membrane protein</topology>
    </subcellularLocation>
</comment>
<dbReference type="InterPro" id="IPR003593">
    <property type="entry name" value="AAA+_ATPase"/>
</dbReference>
<dbReference type="InterPro" id="IPR003439">
    <property type="entry name" value="ABC_transporter-like_ATP-bd"/>
</dbReference>
<feature type="transmembrane region" description="Helical" evidence="9">
    <location>
        <begin position="335"/>
        <end position="354"/>
    </location>
</feature>
<dbReference type="CDD" id="cd18563">
    <property type="entry name" value="ABC_6TM_exporter_like"/>
    <property type="match status" value="1"/>
</dbReference>
<dbReference type="InterPro" id="IPR011527">
    <property type="entry name" value="ABC1_TM_dom"/>
</dbReference>
<dbReference type="SMART" id="SM00382">
    <property type="entry name" value="AAA"/>
    <property type="match status" value="1"/>
</dbReference>
<keyword evidence="5 12" id="KW-0067">ATP-binding</keyword>
<evidence type="ECO:0000313" key="12">
    <source>
        <dbReference type="EMBL" id="MBQ0935241.1"/>
    </source>
</evidence>
<dbReference type="InterPro" id="IPR039421">
    <property type="entry name" value="Type_1_exporter"/>
</dbReference>
<evidence type="ECO:0000256" key="5">
    <source>
        <dbReference type="ARBA" id="ARBA00022840"/>
    </source>
</evidence>
<keyword evidence="3 9" id="KW-0812">Transmembrane</keyword>
<dbReference type="Gene3D" id="1.20.1560.10">
    <property type="entry name" value="ABC transporter type 1, transmembrane domain"/>
    <property type="match status" value="1"/>
</dbReference>
<evidence type="ECO:0000256" key="2">
    <source>
        <dbReference type="ARBA" id="ARBA00022475"/>
    </source>
</evidence>
<feature type="domain" description="ABC transmembrane type-1" evidence="11">
    <location>
        <begin position="191"/>
        <end position="479"/>
    </location>
</feature>
<feature type="transmembrane region" description="Helical" evidence="9">
    <location>
        <begin position="188"/>
        <end position="210"/>
    </location>
</feature>
<feature type="transmembrane region" description="Helical" evidence="9">
    <location>
        <begin position="419"/>
        <end position="442"/>
    </location>
</feature>
<dbReference type="EMBL" id="JAGQDG010000003">
    <property type="protein sequence ID" value="MBQ0935241.1"/>
    <property type="molecule type" value="Genomic_DNA"/>
</dbReference>
<dbReference type="PROSITE" id="PS00211">
    <property type="entry name" value="ABC_TRANSPORTER_1"/>
    <property type="match status" value="1"/>
</dbReference>
<dbReference type="PANTHER" id="PTHR43394:SF1">
    <property type="entry name" value="ATP-BINDING CASSETTE SUB-FAMILY B MEMBER 10, MITOCHONDRIAL"/>
    <property type="match status" value="1"/>
</dbReference>
<feature type="region of interest" description="Disordered" evidence="8">
    <location>
        <begin position="748"/>
        <end position="779"/>
    </location>
</feature>
<evidence type="ECO:0000313" key="13">
    <source>
        <dbReference type="Proteomes" id="UP000672097"/>
    </source>
</evidence>
<dbReference type="PANTHER" id="PTHR43394">
    <property type="entry name" value="ATP-DEPENDENT PERMEASE MDL1, MITOCHONDRIAL"/>
    <property type="match status" value="1"/>
</dbReference>
<evidence type="ECO:0000256" key="6">
    <source>
        <dbReference type="ARBA" id="ARBA00022989"/>
    </source>
</evidence>
<evidence type="ECO:0000256" key="4">
    <source>
        <dbReference type="ARBA" id="ARBA00022741"/>
    </source>
</evidence>
<keyword evidence="13" id="KW-1185">Reference proteome</keyword>
<accession>A0ABS5DWJ6</accession>
<feature type="transmembrane region" description="Helical" evidence="9">
    <location>
        <begin position="448"/>
        <end position="465"/>
    </location>
</feature>
<feature type="compositionally biased region" description="Polar residues" evidence="8">
    <location>
        <begin position="769"/>
        <end position="779"/>
    </location>
</feature>
<dbReference type="InterPro" id="IPR027417">
    <property type="entry name" value="P-loop_NTPase"/>
</dbReference>
<evidence type="ECO:0000256" key="7">
    <source>
        <dbReference type="ARBA" id="ARBA00023136"/>
    </source>
</evidence>
<dbReference type="Gene3D" id="3.40.50.300">
    <property type="entry name" value="P-loop containing nucleotide triphosphate hydrolases"/>
    <property type="match status" value="1"/>
</dbReference>
<feature type="domain" description="ABC transporter" evidence="10">
    <location>
        <begin position="513"/>
        <end position="746"/>
    </location>
</feature>
<evidence type="ECO:0000256" key="9">
    <source>
        <dbReference type="SAM" id="Phobius"/>
    </source>
</evidence>
<comment type="caution">
    <text evidence="12">The sequence shown here is derived from an EMBL/GenBank/DDBJ whole genome shotgun (WGS) entry which is preliminary data.</text>
</comment>
<feature type="transmembrane region" description="Helical" evidence="9">
    <location>
        <begin position="230"/>
        <end position="250"/>
    </location>
</feature>
<evidence type="ECO:0000256" key="3">
    <source>
        <dbReference type="ARBA" id="ARBA00022692"/>
    </source>
</evidence>
<protein>
    <submittedName>
        <fullName evidence="12">ABC transporter ATP-binding protein</fullName>
    </submittedName>
</protein>
<dbReference type="Proteomes" id="UP000672097">
    <property type="component" value="Unassembled WGS sequence"/>
</dbReference>
<sequence length="779" mass="85340">MHDHDHSPSLSLTGAGPSGAIEAALGGAMPPLHAAENALAHLPVDLDEGLNFGAGHVLLTSQRLLARLAGSSEWVAYPLTAGHSLHHHDHAGVGTLELHSPTERLARWRFTLGVNVQALRFVKRFEQVQAALQSGHTAEGDDPTRCPSCHAPLPDDSDDCALCSRELTEAPSTWVLLRLGRFAKPYKWQLIFGFVLTLASTAATLVPPYLTIPLMDEVLIPFQNGQKIDAGYVLLLLSGLLGSGLLAWGLGWARTWLLALVSERMAADLRTTAFEHLLELSLDYFGAKRTGDLMARIGSETDRISVFLSLHALDFATDVLMLGMTSVILFSINPWLALVTLLPLPFIAWMIHLVRDRLRTGFEKIDRVWGEVTNVLADTIPGIRVVKAFAQEGREAGRFREANKQNLAVNDKLNKTWSLFTPTVSLLTDIGLLVVWAFGIWQVSKGDITVGVLTAFIAYIGRFYGRLDSMSRIVSVTQKAAAGAKRIFDILDHVSNVPEPTDPVKDPQVLGGVTMENIAFRYGNRSVIRGLNLDIRPGEMIGLVGHSGSGKSTLVNLICRFYDVTDGRILIDGTDIRRFKVADYRKHIGLVLQEPFLFFGTIAENIAYGKPGATREEVIAAARAAHAHDFILRLPQGYDSLVGERGQGLSGGERQRISIARALLIDPRLLILDEATSAVDTETEKEIQKALDNLVQGRTTIAIAHRLSTLRKADRLVVMDRGEVVEVGPHDELMAKQGHYWRLYEAQARKAEADEDGESDHDAVLLAQQLPQPSAHSAS</sequence>
<keyword evidence="6 9" id="KW-1133">Transmembrane helix</keyword>
<dbReference type="PROSITE" id="PS50929">
    <property type="entry name" value="ABC_TM1F"/>
    <property type="match status" value="1"/>
</dbReference>
<evidence type="ECO:0000259" key="11">
    <source>
        <dbReference type="PROSITE" id="PS50929"/>
    </source>
</evidence>
<dbReference type="PROSITE" id="PS50893">
    <property type="entry name" value="ABC_TRANSPORTER_2"/>
    <property type="match status" value="1"/>
</dbReference>
<evidence type="ECO:0000259" key="10">
    <source>
        <dbReference type="PROSITE" id="PS50893"/>
    </source>
</evidence>
<dbReference type="Pfam" id="PF00005">
    <property type="entry name" value="ABC_tran"/>
    <property type="match status" value="1"/>
</dbReference>
<evidence type="ECO:0000256" key="8">
    <source>
        <dbReference type="SAM" id="MobiDB-lite"/>
    </source>
</evidence>
<keyword evidence="4" id="KW-0547">Nucleotide-binding</keyword>
<dbReference type="InterPro" id="IPR036640">
    <property type="entry name" value="ABC1_TM_sf"/>
</dbReference>
<keyword evidence="2" id="KW-1003">Cell membrane</keyword>
<dbReference type="SUPFAM" id="SSF90123">
    <property type="entry name" value="ABC transporter transmembrane region"/>
    <property type="match status" value="1"/>
</dbReference>
<dbReference type="RefSeq" id="WP_210808040.1">
    <property type="nucleotide sequence ID" value="NZ_JAGQDG010000003.1"/>
</dbReference>
<proteinExistence type="predicted"/>
<keyword evidence="7 9" id="KW-0472">Membrane</keyword>
<reference evidence="12 13" key="1">
    <citation type="submission" date="2021-04" db="EMBL/GenBank/DDBJ databases">
        <title>The genome sequence of type strain Ideonella paludis KCTC 32238.</title>
        <authorList>
            <person name="Liu Y."/>
        </authorList>
    </citation>
    <scope>NUCLEOTIDE SEQUENCE [LARGE SCALE GENOMIC DNA]</scope>
    <source>
        <strain evidence="12 13">KCTC 32238</strain>
    </source>
</reference>
<dbReference type="InterPro" id="IPR017871">
    <property type="entry name" value="ABC_transporter-like_CS"/>
</dbReference>
<dbReference type="SUPFAM" id="SSF52540">
    <property type="entry name" value="P-loop containing nucleoside triphosphate hydrolases"/>
    <property type="match status" value="1"/>
</dbReference>